<feature type="compositionally biased region" description="Low complexity" evidence="9">
    <location>
        <begin position="200"/>
        <end position="241"/>
    </location>
</feature>
<dbReference type="Proteomes" id="UP000431533">
    <property type="component" value="Unassembled WGS sequence"/>
</dbReference>
<dbReference type="InterPro" id="IPR015943">
    <property type="entry name" value="WD40/YVTN_repeat-like_dom_sf"/>
</dbReference>
<feature type="region of interest" description="Disordered" evidence="9">
    <location>
        <begin position="609"/>
        <end position="629"/>
    </location>
</feature>
<dbReference type="GO" id="GO:1990757">
    <property type="term" value="F:ubiquitin ligase activator activity"/>
    <property type="evidence" value="ECO:0007669"/>
    <property type="project" value="TreeGrafter"/>
</dbReference>
<evidence type="ECO:0000256" key="6">
    <source>
        <dbReference type="ARBA" id="ARBA00022776"/>
    </source>
</evidence>
<dbReference type="PROSITE" id="PS50294">
    <property type="entry name" value="WD_REPEATS_REGION"/>
    <property type="match status" value="2"/>
</dbReference>
<proteinExistence type="inferred from homology"/>
<dbReference type="Pfam" id="PF24807">
    <property type="entry name" value="WD40_CDC20-Fz"/>
    <property type="match status" value="1"/>
</dbReference>
<comment type="caution">
    <text evidence="11">The sequence shown here is derived from an EMBL/GenBank/DDBJ whole genome shotgun (WGS) entry which is preliminary data.</text>
</comment>
<dbReference type="PANTHER" id="PTHR19918">
    <property type="entry name" value="CELL DIVISION CYCLE 20 CDC20 FIZZY -RELATED"/>
    <property type="match status" value="1"/>
</dbReference>
<dbReference type="PROSITE" id="PS00678">
    <property type="entry name" value="WD_REPEATS_1"/>
    <property type="match status" value="1"/>
</dbReference>
<feature type="compositionally biased region" description="Basic and acidic residues" evidence="9">
    <location>
        <begin position="80"/>
        <end position="95"/>
    </location>
</feature>
<evidence type="ECO:0000256" key="8">
    <source>
        <dbReference type="PROSITE-ProRule" id="PRU00221"/>
    </source>
</evidence>
<dbReference type="GO" id="GO:0010997">
    <property type="term" value="F:anaphase-promoting complex binding"/>
    <property type="evidence" value="ECO:0007669"/>
    <property type="project" value="InterPro"/>
</dbReference>
<keyword evidence="4" id="KW-0132">Cell division</keyword>
<dbReference type="InterPro" id="IPR019775">
    <property type="entry name" value="WD40_repeat_CS"/>
</dbReference>
<dbReference type="GO" id="GO:0051301">
    <property type="term" value="P:cell division"/>
    <property type="evidence" value="ECO:0007669"/>
    <property type="project" value="UniProtKB-KW"/>
</dbReference>
<feature type="domain" description="CDC20/Fizzy WD40" evidence="10">
    <location>
        <begin position="313"/>
        <end position="601"/>
    </location>
</feature>
<feature type="repeat" description="WD" evidence="8">
    <location>
        <begin position="357"/>
        <end position="398"/>
    </location>
</feature>
<dbReference type="FunFam" id="2.130.10.10:FF:000025">
    <property type="entry name" value="FIZZY-related 2 isoform 1"/>
    <property type="match status" value="1"/>
</dbReference>
<gene>
    <name evidence="11" type="primary">Fzr1</name>
    <name evidence="11" type="ORF">LHYA1_G007156</name>
</gene>
<dbReference type="SMART" id="SM00320">
    <property type="entry name" value="WD40"/>
    <property type="match status" value="6"/>
</dbReference>
<dbReference type="CDD" id="cd00200">
    <property type="entry name" value="WD40"/>
    <property type="match status" value="1"/>
</dbReference>
<feature type="compositionally biased region" description="Pro residues" evidence="9">
    <location>
        <begin position="29"/>
        <end position="41"/>
    </location>
</feature>
<evidence type="ECO:0000256" key="2">
    <source>
        <dbReference type="ARBA" id="ARBA00006445"/>
    </source>
</evidence>
<keyword evidence="7" id="KW-0131">Cell cycle</keyword>
<feature type="compositionally biased region" description="Basic and acidic residues" evidence="9">
    <location>
        <begin position="42"/>
        <end position="52"/>
    </location>
</feature>
<evidence type="ECO:0000256" key="9">
    <source>
        <dbReference type="SAM" id="MobiDB-lite"/>
    </source>
</evidence>
<evidence type="ECO:0000256" key="3">
    <source>
        <dbReference type="ARBA" id="ARBA00022574"/>
    </source>
</evidence>
<evidence type="ECO:0000256" key="1">
    <source>
        <dbReference type="ARBA" id="ARBA00004906"/>
    </source>
</evidence>
<dbReference type="Gene3D" id="2.130.10.10">
    <property type="entry name" value="YVTN repeat-like/Quinoprotein amine dehydrogenase"/>
    <property type="match status" value="1"/>
</dbReference>
<protein>
    <submittedName>
        <fullName evidence="11">Fizzy-related-like protein</fullName>
    </submittedName>
</protein>
<evidence type="ECO:0000256" key="5">
    <source>
        <dbReference type="ARBA" id="ARBA00022737"/>
    </source>
</evidence>
<dbReference type="GO" id="GO:0005680">
    <property type="term" value="C:anaphase-promoting complex"/>
    <property type="evidence" value="ECO:0007669"/>
    <property type="project" value="TreeGrafter"/>
</dbReference>
<dbReference type="GO" id="GO:0031145">
    <property type="term" value="P:anaphase-promoting complex-dependent catabolic process"/>
    <property type="evidence" value="ECO:0007669"/>
    <property type="project" value="TreeGrafter"/>
</dbReference>
<feature type="region of interest" description="Disordered" evidence="9">
    <location>
        <begin position="189"/>
        <end position="272"/>
    </location>
</feature>
<keyword evidence="5" id="KW-0677">Repeat</keyword>
<dbReference type="RefSeq" id="XP_031003010.1">
    <property type="nucleotide sequence ID" value="XM_031152088.1"/>
</dbReference>
<comment type="pathway">
    <text evidence="1">Protein modification; protein ubiquitination.</text>
</comment>
<dbReference type="InterPro" id="IPR036322">
    <property type="entry name" value="WD40_repeat_dom_sf"/>
</dbReference>
<dbReference type="SUPFAM" id="SSF50978">
    <property type="entry name" value="WD40 repeat-like"/>
    <property type="match status" value="1"/>
</dbReference>
<evidence type="ECO:0000256" key="7">
    <source>
        <dbReference type="ARBA" id="ARBA00023306"/>
    </source>
</evidence>
<dbReference type="PANTHER" id="PTHR19918:SF1">
    <property type="entry name" value="FIZZY-RELATED PROTEIN HOMOLOG"/>
    <property type="match status" value="1"/>
</dbReference>
<comment type="similarity">
    <text evidence="2">Belongs to the WD repeat CDC20/Fizzy family.</text>
</comment>
<evidence type="ECO:0000313" key="12">
    <source>
        <dbReference type="Proteomes" id="UP000431533"/>
    </source>
</evidence>
<evidence type="ECO:0000313" key="11">
    <source>
        <dbReference type="EMBL" id="TVY24222.1"/>
    </source>
</evidence>
<dbReference type="GeneID" id="41987354"/>
<name>A0A8H8TWB4_9HELO</name>
<keyword evidence="3 8" id="KW-0853">WD repeat</keyword>
<dbReference type="PROSITE" id="PS50082">
    <property type="entry name" value="WD_REPEATS_2"/>
    <property type="match status" value="3"/>
</dbReference>
<dbReference type="OrthoDB" id="10263272at2759"/>
<accession>A0A8H8TWB4</accession>
<dbReference type="EMBL" id="QGMH01000140">
    <property type="protein sequence ID" value="TVY24222.1"/>
    <property type="molecule type" value="Genomic_DNA"/>
</dbReference>
<dbReference type="InterPro" id="IPR001680">
    <property type="entry name" value="WD40_rpt"/>
</dbReference>
<sequence length="629" mass="69476">MGASDEIYNSVISHAHITKAANALNTPPVATPPRTSTPPPAIEKRKPDKRTLENNMSRGERATGTPTAESIDPNALSKALLKEFEDAGSGRHRETTPGGSPSRKRQRVYGDRFIPNREGQDLQASFSLLHDEGSPATPSKQKKRTPHGELHFQKSMLYAHYPSSYLINGVAEEANRTFSTLLRSEIFDTTIPQPTPPNLSPDTTLLPSSHSTTSHDPTRSRTPPNNGSNSSLPVSLTPSTPHKNLFTYMSPRHHTNIPGHPTPSRTPQSRHGPNLNARSEMYSLSPVRFGSQQMLLTPRKQPRAVSKVPYKVLDAPDLADDFYLNLVDWGSTNILGVGLGSCVYMWNSQTGRVNKLCELQDDTVTSVSWIQRGSHIAIGTGKGLVQIWDAERVRRLRTMTGHTARVGSLAWNDHILTSGSRDRLIYHRDVRAPDQWLRKLVGHKQEVCGLRWNCEDGQLASGGNDNKLMVWDKLNETPLWKFSEHTAAVKAIAWSPHQRGLLASGGGTADRRIIFHDTLRGTTINEIDTGSQVCNLAWSKNSNEIVSTHGYSQNQIVVWKYPSMTQVVSLTGHTYRVLYLAMSPDGRVVVTGAGDETLRFWNVFGRKPGQREEGDAGGGGKLGDWGVIR</sequence>
<reference evidence="11 12" key="1">
    <citation type="submission" date="2018-05" db="EMBL/GenBank/DDBJ databases">
        <title>Genome sequencing and assembly of the regulated plant pathogen Lachnellula willkommii and related sister species for the development of diagnostic species identification markers.</title>
        <authorList>
            <person name="Giroux E."/>
            <person name="Bilodeau G."/>
        </authorList>
    </citation>
    <scope>NUCLEOTIDE SEQUENCE [LARGE SCALE GENOMIC DNA]</scope>
    <source>
        <strain evidence="11 12">CBS 185.66</strain>
    </source>
</reference>
<evidence type="ECO:0000259" key="10">
    <source>
        <dbReference type="Pfam" id="PF24807"/>
    </source>
</evidence>
<feature type="repeat" description="WD" evidence="8">
    <location>
        <begin position="570"/>
        <end position="603"/>
    </location>
</feature>
<dbReference type="InterPro" id="IPR056150">
    <property type="entry name" value="WD40_CDC20-Fz"/>
</dbReference>
<feature type="repeat" description="WD" evidence="8">
    <location>
        <begin position="440"/>
        <end position="472"/>
    </location>
</feature>
<dbReference type="GO" id="GO:1905786">
    <property type="term" value="P:positive regulation of anaphase-promoting complex-dependent catabolic process"/>
    <property type="evidence" value="ECO:0007669"/>
    <property type="project" value="TreeGrafter"/>
</dbReference>
<evidence type="ECO:0000256" key="4">
    <source>
        <dbReference type="ARBA" id="ARBA00022618"/>
    </source>
</evidence>
<keyword evidence="6" id="KW-0498">Mitosis</keyword>
<dbReference type="InterPro" id="IPR033010">
    <property type="entry name" value="Cdc20/Fizzy"/>
</dbReference>
<organism evidence="11 12">
    <name type="scientific">Lachnellula hyalina</name>
    <dbReference type="NCBI Taxonomy" id="1316788"/>
    <lineage>
        <taxon>Eukaryota</taxon>
        <taxon>Fungi</taxon>
        <taxon>Dikarya</taxon>
        <taxon>Ascomycota</taxon>
        <taxon>Pezizomycotina</taxon>
        <taxon>Leotiomycetes</taxon>
        <taxon>Helotiales</taxon>
        <taxon>Lachnaceae</taxon>
        <taxon>Lachnellula</taxon>
    </lineage>
</organism>
<feature type="region of interest" description="Disordered" evidence="9">
    <location>
        <begin position="22"/>
        <end position="108"/>
    </location>
</feature>
<keyword evidence="12" id="KW-1185">Reference proteome</keyword>
<dbReference type="AlphaFoldDB" id="A0A8H8TWB4"/>